<evidence type="ECO:0008006" key="3">
    <source>
        <dbReference type="Google" id="ProtNLM"/>
    </source>
</evidence>
<dbReference type="AlphaFoldDB" id="A0A1B2EHL6"/>
<organism evidence="2">
    <name type="scientific">Microvirga ossetica</name>
    <dbReference type="NCBI Taxonomy" id="1882682"/>
    <lineage>
        <taxon>Bacteria</taxon>
        <taxon>Pseudomonadati</taxon>
        <taxon>Pseudomonadota</taxon>
        <taxon>Alphaproteobacteria</taxon>
        <taxon>Hyphomicrobiales</taxon>
        <taxon>Methylobacteriaceae</taxon>
        <taxon>Microvirga</taxon>
    </lineage>
</organism>
<keyword evidence="1" id="KW-0175">Coiled coil</keyword>
<protein>
    <recommendedName>
        <fullName evidence="3">Flagellar FliJ protein</fullName>
    </recommendedName>
</protein>
<dbReference type="KEGG" id="moc:BB934_15515"/>
<evidence type="ECO:0000313" key="2">
    <source>
        <dbReference type="EMBL" id="ANY79454.1"/>
    </source>
</evidence>
<proteinExistence type="predicted"/>
<gene>
    <name evidence="2" type="ORF">BB934_15515</name>
</gene>
<accession>A0A1B2EHL6</accession>
<dbReference type="RefSeq" id="WP_099510465.1">
    <property type="nucleotide sequence ID" value="NZ_CP016616.1"/>
</dbReference>
<dbReference type="EMBL" id="CP016616">
    <property type="protein sequence ID" value="ANY79454.1"/>
    <property type="molecule type" value="Genomic_DNA"/>
</dbReference>
<feature type="coiled-coil region" evidence="1">
    <location>
        <begin position="12"/>
        <end position="39"/>
    </location>
</feature>
<evidence type="ECO:0000256" key="1">
    <source>
        <dbReference type="SAM" id="Coils"/>
    </source>
</evidence>
<sequence>MKQRVRKIERILKVQQHLQREAELRLSKLERESHEIRNAQEILIHTMNDHETLHGLFVDVAAKRLQVLSAQASRVDTAKTAQKAVTFVRAMQAKRTEKMLSGLKDDERQQTEKKDLVAILESLAGRDGTSFP</sequence>
<reference evidence="2" key="1">
    <citation type="submission" date="2016-07" db="EMBL/GenBank/DDBJ databases">
        <title>Microvirga ossetica sp. nov. a new species of rhizobia isolated from root nodules of the legume species Vicia alpestris Steven originated from North Ossetia region in the Caucasus.</title>
        <authorList>
            <person name="Safronova V.I."/>
            <person name="Kuznetsova I.G."/>
            <person name="Sazanova A.L."/>
            <person name="Belimov A."/>
            <person name="Andronov E."/>
            <person name="Osledkin Y.S."/>
            <person name="Onishchuk O.P."/>
            <person name="Kurchak O.N."/>
            <person name="Shaposhnikov A.I."/>
            <person name="Willems A."/>
            <person name="Tikhonovich I.A."/>
        </authorList>
    </citation>
    <scope>NUCLEOTIDE SEQUENCE [LARGE SCALE GENOMIC DNA]</scope>
    <source>
        <strain evidence="2">V5/3M</strain>
    </source>
</reference>
<dbReference type="OrthoDB" id="8161456at2"/>
<name>A0A1B2EHL6_9HYPH</name>